<keyword evidence="1" id="KW-0812">Transmembrane</keyword>
<proteinExistence type="predicted"/>
<comment type="caution">
    <text evidence="3">The sequence shown here is derived from an EMBL/GenBank/DDBJ whole genome shotgun (WGS) entry which is preliminary data.</text>
</comment>
<dbReference type="Proteomes" id="UP000006462">
    <property type="component" value="Unassembled WGS sequence"/>
</dbReference>
<keyword evidence="1" id="KW-0472">Membrane</keyword>
<dbReference type="PROSITE" id="PS50965">
    <property type="entry name" value="NERD"/>
    <property type="match status" value="1"/>
</dbReference>
<organism evidence="3 4">
    <name type="scientific">Pyramidobacter piscolens W5455</name>
    <dbReference type="NCBI Taxonomy" id="352165"/>
    <lineage>
        <taxon>Bacteria</taxon>
        <taxon>Thermotogati</taxon>
        <taxon>Synergistota</taxon>
        <taxon>Synergistia</taxon>
        <taxon>Synergistales</taxon>
        <taxon>Dethiosulfovibrionaceae</taxon>
        <taxon>Pyramidobacter</taxon>
    </lineage>
</organism>
<feature type="transmembrane region" description="Helical" evidence="1">
    <location>
        <begin position="20"/>
        <end position="39"/>
    </location>
</feature>
<keyword evidence="4" id="KW-1185">Reference proteome</keyword>
<dbReference type="InterPro" id="IPR011528">
    <property type="entry name" value="NERD"/>
</dbReference>
<keyword evidence="1" id="KW-1133">Transmembrane helix</keyword>
<protein>
    <recommendedName>
        <fullName evidence="2">NERD domain-containing protein</fullName>
    </recommendedName>
</protein>
<evidence type="ECO:0000259" key="2">
    <source>
        <dbReference type="PROSITE" id="PS50965"/>
    </source>
</evidence>
<evidence type="ECO:0000313" key="4">
    <source>
        <dbReference type="Proteomes" id="UP000006462"/>
    </source>
</evidence>
<evidence type="ECO:0000313" key="3">
    <source>
        <dbReference type="EMBL" id="EFB91766.1"/>
    </source>
</evidence>
<reference evidence="3 4" key="1">
    <citation type="submission" date="2009-12" db="EMBL/GenBank/DDBJ databases">
        <authorList>
            <person name="Shrivastava S."/>
            <person name="Madupu R."/>
            <person name="Durkin A.S."/>
            <person name="Torralba M."/>
            <person name="Methe B."/>
            <person name="Sutton G.G."/>
            <person name="Strausberg R.L."/>
            <person name="Nelson K.E."/>
        </authorList>
    </citation>
    <scope>NUCLEOTIDE SEQUENCE [LARGE SCALE GENOMIC DNA]</scope>
    <source>
        <strain evidence="3 4">W5455</strain>
    </source>
</reference>
<sequence>MGINFLGMNLRLWKLHSVSDYAWFFFFMAAGALAFVFLAKRIGTKRHDAAAAKRVGKKLRRLCKKDGAVLDAGRFAVPGGKADLLLVSSRGIFALRCIGWGIRVFGSAGSPEWRVEDNNETRRIPNPLTEARSAAAALTAQLEEQGLAATARPLAVFADPFDSPRLSLEGGVSAVAYGDLKKWYHSQPEQSAMDRSARDGIIQALALAESKEERKS</sequence>
<gene>
    <name evidence="3" type="ORF">HMPREF7215_0762</name>
</gene>
<evidence type="ECO:0000256" key="1">
    <source>
        <dbReference type="SAM" id="Phobius"/>
    </source>
</evidence>
<dbReference type="EMBL" id="ADFP01000019">
    <property type="protein sequence ID" value="EFB91766.1"/>
    <property type="molecule type" value="Genomic_DNA"/>
</dbReference>
<name>A0ABP2HX94_9BACT</name>
<feature type="domain" description="NERD" evidence="2">
    <location>
        <begin position="47"/>
        <end position="161"/>
    </location>
</feature>
<dbReference type="RefSeq" id="WP_009163798.1">
    <property type="nucleotide sequence ID" value="NZ_ADFP01000019.1"/>
</dbReference>
<accession>A0ABP2HX94</accession>
<dbReference type="Pfam" id="PF08378">
    <property type="entry name" value="NERD"/>
    <property type="match status" value="1"/>
</dbReference>